<name>A0A2R5GGQ7_9STRA</name>
<keyword evidence="9 13" id="KW-0413">Isomerase</keyword>
<dbReference type="GO" id="GO:0016018">
    <property type="term" value="F:cyclosporin A binding"/>
    <property type="evidence" value="ECO:0007669"/>
    <property type="project" value="TreeGrafter"/>
</dbReference>
<reference evidence="13 14" key="1">
    <citation type="submission" date="2017-12" db="EMBL/GenBank/DDBJ databases">
        <title>Sequencing, de novo assembly and annotation of complete genome of a new Thraustochytrid species, strain FCC1311.</title>
        <authorList>
            <person name="Sedici K."/>
            <person name="Godart F."/>
            <person name="Aiese Cigliano R."/>
            <person name="Sanseverino W."/>
            <person name="Barakat M."/>
            <person name="Ortet P."/>
            <person name="Marechal E."/>
            <person name="Cagnac O."/>
            <person name="Amato A."/>
        </authorList>
    </citation>
    <scope>NUCLEOTIDE SEQUENCE [LARGE SCALE GENOMIC DNA]</scope>
</reference>
<evidence type="ECO:0000256" key="8">
    <source>
        <dbReference type="ARBA" id="ARBA00023187"/>
    </source>
</evidence>
<feature type="compositionally biased region" description="Basic and acidic residues" evidence="11">
    <location>
        <begin position="311"/>
        <end position="321"/>
    </location>
</feature>
<feature type="region of interest" description="Disordered" evidence="11">
    <location>
        <begin position="170"/>
        <end position="208"/>
    </location>
</feature>
<comment type="similarity">
    <text evidence="3">Belongs to the SYF2 family.</text>
</comment>
<keyword evidence="14" id="KW-1185">Reference proteome</keyword>
<dbReference type="InParanoid" id="A0A2R5GGQ7"/>
<keyword evidence="7" id="KW-0697">Rotamase</keyword>
<organism evidence="13 14">
    <name type="scientific">Hondaea fermentalgiana</name>
    <dbReference type="NCBI Taxonomy" id="2315210"/>
    <lineage>
        <taxon>Eukaryota</taxon>
        <taxon>Sar</taxon>
        <taxon>Stramenopiles</taxon>
        <taxon>Bigyra</taxon>
        <taxon>Labyrinthulomycetes</taxon>
        <taxon>Thraustochytrida</taxon>
        <taxon>Thraustochytriidae</taxon>
        <taxon>Hondaea</taxon>
    </lineage>
</organism>
<feature type="domain" description="PPIase cyclophilin-type" evidence="12">
    <location>
        <begin position="6"/>
        <end position="172"/>
    </location>
</feature>
<dbReference type="InterPro" id="IPR029000">
    <property type="entry name" value="Cyclophilin-like_dom_sf"/>
</dbReference>
<dbReference type="GO" id="GO:0005681">
    <property type="term" value="C:spliceosomal complex"/>
    <property type="evidence" value="ECO:0007669"/>
    <property type="project" value="UniProtKB-KW"/>
</dbReference>
<evidence type="ECO:0000259" key="12">
    <source>
        <dbReference type="PROSITE" id="PS50072"/>
    </source>
</evidence>
<dbReference type="AlphaFoldDB" id="A0A2R5GGQ7"/>
<evidence type="ECO:0000256" key="1">
    <source>
        <dbReference type="ARBA" id="ARBA00000971"/>
    </source>
</evidence>
<dbReference type="Gene3D" id="2.40.100.10">
    <property type="entry name" value="Cyclophilin-like"/>
    <property type="match status" value="1"/>
</dbReference>
<dbReference type="GO" id="GO:0005737">
    <property type="term" value="C:cytoplasm"/>
    <property type="evidence" value="ECO:0007669"/>
    <property type="project" value="TreeGrafter"/>
</dbReference>
<dbReference type="InterPro" id="IPR002130">
    <property type="entry name" value="Cyclophilin-type_PPIase_dom"/>
</dbReference>
<evidence type="ECO:0000256" key="2">
    <source>
        <dbReference type="ARBA" id="ARBA00004123"/>
    </source>
</evidence>
<feature type="region of interest" description="Disordered" evidence="11">
    <location>
        <begin position="387"/>
        <end position="410"/>
    </location>
</feature>
<dbReference type="SUPFAM" id="SSF50891">
    <property type="entry name" value="Cyclophilin-like"/>
    <property type="match status" value="1"/>
</dbReference>
<dbReference type="Pfam" id="PF00160">
    <property type="entry name" value="Pro_isomerase"/>
    <property type="match status" value="1"/>
</dbReference>
<dbReference type="EC" id="5.2.1.8" evidence="4"/>
<feature type="compositionally biased region" description="Basic and acidic residues" evidence="11">
    <location>
        <begin position="289"/>
        <end position="302"/>
    </location>
</feature>
<evidence type="ECO:0000256" key="11">
    <source>
        <dbReference type="SAM" id="MobiDB-lite"/>
    </source>
</evidence>
<dbReference type="GO" id="GO:0006457">
    <property type="term" value="P:protein folding"/>
    <property type="evidence" value="ECO:0007669"/>
    <property type="project" value="TreeGrafter"/>
</dbReference>
<keyword evidence="8" id="KW-0508">mRNA splicing</keyword>
<evidence type="ECO:0000256" key="3">
    <source>
        <dbReference type="ARBA" id="ARBA00010028"/>
    </source>
</evidence>
<feature type="compositionally biased region" description="Polar residues" evidence="11">
    <location>
        <begin position="396"/>
        <end position="408"/>
    </location>
</feature>
<evidence type="ECO:0000256" key="10">
    <source>
        <dbReference type="ARBA" id="ARBA00023242"/>
    </source>
</evidence>
<evidence type="ECO:0000313" key="14">
    <source>
        <dbReference type="Proteomes" id="UP000241890"/>
    </source>
</evidence>
<dbReference type="PANTHER" id="PTHR11071">
    <property type="entry name" value="PEPTIDYL-PROLYL CIS-TRANS ISOMERASE"/>
    <property type="match status" value="1"/>
</dbReference>
<comment type="caution">
    <text evidence="13">The sequence shown here is derived from an EMBL/GenBank/DDBJ whole genome shotgun (WGS) entry which is preliminary data.</text>
</comment>
<dbReference type="PANTHER" id="PTHR11071:SF561">
    <property type="entry name" value="PEPTIDYL-PROLYL CIS-TRANS ISOMERASE D-RELATED"/>
    <property type="match status" value="1"/>
</dbReference>
<sequence length="493" mass="54367">MTTRTWLEIGVNGKRLGTLWLELYAERAPRTVENFRALCTGEKGTNERGEKLHLKGCVFHRLIRGFMIQGGDITKGDGTGGCSIYGRTFEDENYIHQGKHTARGVLSMANAGPDTNGSQFFILFDRASHLDGKHVVFGKVSSGFDVLDELEKLKTGAGNRPLSRVEILDCGEVDDENDESKRSENPADSASHAQDRVQQTMEKHGQNLRRAADALERASGSTSFPVPTMANPTAVYEDGAARLAAQERLDKASAAAAGAAGSQEYQGKLSARKRKLLELRQRKAQARSENSKEVLAEHERSAKQGASTSKEAARARWERTKADRKKQLELLGASEDKSYLLESLEKAERTQAGKQKKVDNILAAKAAHPLDNATIMRAYDKKLQRMLQTDRDSDDVGTSSGRSDQRGQLSLRDTELAYGTSTAVSDADKERMIKTFAEDEKPRKRLRNAQGTLEGEVATGINSMNEKVSRGLSKAYDKYTTELRQNLERGTAL</sequence>
<keyword evidence="6" id="KW-0747">Spliceosome</keyword>
<evidence type="ECO:0000256" key="7">
    <source>
        <dbReference type="ARBA" id="ARBA00023110"/>
    </source>
</evidence>
<evidence type="ECO:0000256" key="9">
    <source>
        <dbReference type="ARBA" id="ARBA00023235"/>
    </source>
</evidence>
<dbReference type="FunFam" id="2.40.100.10:FF:000025">
    <property type="entry name" value="Peptidyl-prolyl cis-trans isomerase CYP19-2"/>
    <property type="match status" value="1"/>
</dbReference>
<evidence type="ECO:0000256" key="6">
    <source>
        <dbReference type="ARBA" id="ARBA00022728"/>
    </source>
</evidence>
<dbReference type="EMBL" id="BEYU01000036">
    <property type="protein sequence ID" value="GBG27843.1"/>
    <property type="molecule type" value="Genomic_DNA"/>
</dbReference>
<dbReference type="Pfam" id="PF08231">
    <property type="entry name" value="SYF2"/>
    <property type="match status" value="1"/>
</dbReference>
<accession>A0A2R5GGQ7</accession>
<keyword evidence="5" id="KW-0507">mRNA processing</keyword>
<evidence type="ECO:0000256" key="5">
    <source>
        <dbReference type="ARBA" id="ARBA00022664"/>
    </source>
</evidence>
<dbReference type="GO" id="GO:0008380">
    <property type="term" value="P:RNA splicing"/>
    <property type="evidence" value="ECO:0007669"/>
    <property type="project" value="UniProtKB-KW"/>
</dbReference>
<feature type="region of interest" description="Disordered" evidence="11">
    <location>
        <begin position="281"/>
        <end position="321"/>
    </location>
</feature>
<gene>
    <name evidence="13" type="ORF">FCC1311_040662</name>
</gene>
<protein>
    <recommendedName>
        <fullName evidence="4">peptidylprolyl isomerase</fullName>
        <ecNumber evidence="4">5.2.1.8</ecNumber>
    </recommendedName>
</protein>
<proteinExistence type="inferred from homology"/>
<comment type="subcellular location">
    <subcellularLocation>
        <location evidence="2">Nucleus</location>
    </subcellularLocation>
</comment>
<dbReference type="GO" id="GO:0003755">
    <property type="term" value="F:peptidyl-prolyl cis-trans isomerase activity"/>
    <property type="evidence" value="ECO:0007669"/>
    <property type="project" value="UniProtKB-KW"/>
</dbReference>
<evidence type="ECO:0000256" key="4">
    <source>
        <dbReference type="ARBA" id="ARBA00013194"/>
    </source>
</evidence>
<comment type="catalytic activity">
    <reaction evidence="1">
        <text>[protein]-peptidylproline (omega=180) = [protein]-peptidylproline (omega=0)</text>
        <dbReference type="Rhea" id="RHEA:16237"/>
        <dbReference type="Rhea" id="RHEA-COMP:10747"/>
        <dbReference type="Rhea" id="RHEA-COMP:10748"/>
        <dbReference type="ChEBI" id="CHEBI:83833"/>
        <dbReference type="ChEBI" id="CHEBI:83834"/>
        <dbReference type="EC" id="5.2.1.8"/>
    </reaction>
</comment>
<feature type="compositionally biased region" description="Polar residues" evidence="11">
    <location>
        <begin position="186"/>
        <end position="200"/>
    </location>
</feature>
<dbReference type="PRINTS" id="PR00153">
    <property type="entry name" value="CSAPPISMRASE"/>
</dbReference>
<dbReference type="InterPro" id="IPR013260">
    <property type="entry name" value="mRNA_splic_SYF2"/>
</dbReference>
<dbReference type="PROSITE" id="PS50072">
    <property type="entry name" value="CSA_PPIASE_2"/>
    <property type="match status" value="1"/>
</dbReference>
<dbReference type="Proteomes" id="UP000241890">
    <property type="component" value="Unassembled WGS sequence"/>
</dbReference>
<keyword evidence="10" id="KW-0539">Nucleus</keyword>
<dbReference type="GO" id="GO:0006397">
    <property type="term" value="P:mRNA processing"/>
    <property type="evidence" value="ECO:0007669"/>
    <property type="project" value="UniProtKB-KW"/>
</dbReference>
<evidence type="ECO:0000313" key="13">
    <source>
        <dbReference type="EMBL" id="GBG27843.1"/>
    </source>
</evidence>